<evidence type="ECO:0000313" key="2">
    <source>
        <dbReference type="Proteomes" id="UP000460558"/>
    </source>
</evidence>
<gene>
    <name evidence="1" type="ORF">FFZ77_19040</name>
</gene>
<protein>
    <submittedName>
        <fullName evidence="1">Uncharacterized protein</fullName>
    </submittedName>
</protein>
<name>A0ABW9NWF0_9ACTN</name>
<evidence type="ECO:0000313" key="1">
    <source>
        <dbReference type="EMBL" id="MQS37650.1"/>
    </source>
</evidence>
<sequence length="103" mass="11258">MRITVDADGDEAAAHDLYNWLRQDRELRRHAKAELTQASEAPGCMNAGEIGGDVSATLADIATRALRRLMPGASGPAIYHDGVPSLERLLKSSRLPQICRHPR</sequence>
<reference evidence="1 2" key="1">
    <citation type="submission" date="2019-06" db="EMBL/GenBank/DDBJ databases">
        <title>Comparative genomics and metabolomics analyses of clavulanic acid producing Streptomyces species provides insight into specialized metabolism and evolution of beta-lactam biosynthetic gene clusters.</title>
        <authorList>
            <person name="Moore M.A."/>
            <person name="Cruz-Morales P."/>
            <person name="Barona Gomez F."/>
            <person name="Kapil T."/>
        </authorList>
    </citation>
    <scope>NUCLEOTIDE SEQUENCE [LARGE SCALE GENOMIC DNA]</scope>
    <source>
        <strain evidence="1 2">T-272</strain>
    </source>
</reference>
<organism evidence="1 2">
    <name type="scientific">Streptomyces katsurahamanus</name>
    <dbReference type="NCBI Taxonomy" id="2577098"/>
    <lineage>
        <taxon>Bacteria</taxon>
        <taxon>Bacillati</taxon>
        <taxon>Actinomycetota</taxon>
        <taxon>Actinomycetes</taxon>
        <taxon>Kitasatosporales</taxon>
        <taxon>Streptomycetaceae</taxon>
        <taxon>Streptomyces</taxon>
    </lineage>
</organism>
<dbReference type="InterPro" id="IPR045428">
    <property type="entry name" value="EACC1"/>
</dbReference>
<dbReference type="EMBL" id="VDEQ01000209">
    <property type="protein sequence ID" value="MQS37650.1"/>
    <property type="molecule type" value="Genomic_DNA"/>
</dbReference>
<accession>A0ABW9NWF0</accession>
<proteinExistence type="predicted"/>
<dbReference type="Pfam" id="PF19953">
    <property type="entry name" value="EACC1"/>
    <property type="match status" value="1"/>
</dbReference>
<dbReference type="Proteomes" id="UP000460558">
    <property type="component" value="Unassembled WGS sequence"/>
</dbReference>
<comment type="caution">
    <text evidence="1">The sequence shown here is derived from an EMBL/GenBank/DDBJ whole genome shotgun (WGS) entry which is preliminary data.</text>
</comment>
<dbReference type="RefSeq" id="WP_153484664.1">
    <property type="nucleotide sequence ID" value="NZ_VDEQ01000209.1"/>
</dbReference>
<keyword evidence="2" id="KW-1185">Reference proteome</keyword>